<dbReference type="Pfam" id="PF10916">
    <property type="entry name" value="DUF2712"/>
    <property type="match status" value="1"/>
</dbReference>
<accession>A0AAW8WBR6</accession>
<proteinExistence type="predicted"/>
<dbReference type="InterPro" id="IPR020208">
    <property type="entry name" value="DUF2712"/>
</dbReference>
<dbReference type="RefSeq" id="WP_158296965.1">
    <property type="nucleotide sequence ID" value="NZ_BOUG01000014.1"/>
</dbReference>
<organism evidence="2 3">
    <name type="scientific">Lactiplantibacillus pentosus</name>
    <name type="common">Lactobacillus pentosus</name>
    <dbReference type="NCBI Taxonomy" id="1589"/>
    <lineage>
        <taxon>Bacteria</taxon>
        <taxon>Bacillati</taxon>
        <taxon>Bacillota</taxon>
        <taxon>Bacilli</taxon>
        <taxon>Lactobacillales</taxon>
        <taxon>Lactobacillaceae</taxon>
        <taxon>Lactiplantibacillus</taxon>
    </lineage>
</organism>
<dbReference type="AlphaFoldDB" id="A0AAW8WBR6"/>
<dbReference type="KEGG" id="lpg:BB562_03040"/>
<evidence type="ECO:0000313" key="3">
    <source>
        <dbReference type="Proteomes" id="UP001263852"/>
    </source>
</evidence>
<dbReference type="EMBL" id="JAVLAO010000001">
    <property type="protein sequence ID" value="MDT7038016.1"/>
    <property type="molecule type" value="Genomic_DNA"/>
</dbReference>
<keyword evidence="1" id="KW-0732">Signal</keyword>
<name>A0AAW8WBR6_LACPE</name>
<sequence length="141" mass="15689">MNFKRVAMAVGLSGALLLSSVPVNASNDNHNYSFRIYGLKQNSQSAGRYRQTKNYKNNWKVKLVSSGEGVHTKSIFWLEKAGGKNISESVKKQQGKGASYRRVKSSFPGGRTVMLTAQNNNFNGSEFNVSGYWDEETGRIQ</sequence>
<evidence type="ECO:0000256" key="1">
    <source>
        <dbReference type="SAM" id="SignalP"/>
    </source>
</evidence>
<comment type="caution">
    <text evidence="2">The sequence shown here is derived from an EMBL/GenBank/DDBJ whole genome shotgun (WGS) entry which is preliminary data.</text>
</comment>
<feature type="chain" id="PRO_5043745871" evidence="1">
    <location>
        <begin position="26"/>
        <end position="141"/>
    </location>
</feature>
<feature type="signal peptide" evidence="1">
    <location>
        <begin position="1"/>
        <end position="25"/>
    </location>
</feature>
<gene>
    <name evidence="2" type="ORF">RI555_03190</name>
</gene>
<dbReference type="Proteomes" id="UP001263852">
    <property type="component" value="Unassembled WGS sequence"/>
</dbReference>
<reference evidence="2" key="1">
    <citation type="submission" date="2023-08" db="EMBL/GenBank/DDBJ databases">
        <authorList>
            <person name="Page C.A."/>
            <person name="Perez-Diaz I.M."/>
        </authorList>
    </citation>
    <scope>NUCLEOTIDE SEQUENCE</scope>
    <source>
        <strain evidence="2">1.8.9</strain>
    </source>
</reference>
<protein>
    <submittedName>
        <fullName evidence="2">DUF2712 domain-containing protein</fullName>
    </submittedName>
</protein>
<evidence type="ECO:0000313" key="2">
    <source>
        <dbReference type="EMBL" id="MDT7038016.1"/>
    </source>
</evidence>